<dbReference type="Proteomes" id="UP001163046">
    <property type="component" value="Unassembled WGS sequence"/>
</dbReference>
<feature type="chain" id="PRO_5040969137" description="Cubilin" evidence="5">
    <location>
        <begin position="28"/>
        <end position="883"/>
    </location>
</feature>
<feature type="disulfide bond" evidence="3">
    <location>
        <begin position="148"/>
        <end position="175"/>
    </location>
</feature>
<dbReference type="InterPro" id="IPR000421">
    <property type="entry name" value="FA58C"/>
</dbReference>
<keyword evidence="5" id="KW-0732">Signal</keyword>
<feature type="disulfide bond" evidence="3">
    <location>
        <begin position="711"/>
        <end position="738"/>
    </location>
</feature>
<organism evidence="8 9">
    <name type="scientific">Desmophyllum pertusum</name>
    <dbReference type="NCBI Taxonomy" id="174260"/>
    <lineage>
        <taxon>Eukaryota</taxon>
        <taxon>Metazoa</taxon>
        <taxon>Cnidaria</taxon>
        <taxon>Anthozoa</taxon>
        <taxon>Hexacorallia</taxon>
        <taxon>Scleractinia</taxon>
        <taxon>Caryophylliina</taxon>
        <taxon>Caryophylliidae</taxon>
        <taxon>Desmophyllum</taxon>
    </lineage>
</organism>
<comment type="caution">
    <text evidence="8">The sequence shown here is derived from an EMBL/GenBank/DDBJ whole genome shotgun (WGS) entry which is preliminary data.</text>
</comment>
<accession>A0A9W9YAT9</accession>
<evidence type="ECO:0000256" key="3">
    <source>
        <dbReference type="PROSITE-ProRule" id="PRU00059"/>
    </source>
</evidence>
<dbReference type="FunFam" id="2.60.120.290:FF:000013">
    <property type="entry name" value="Membrane frizzled-related protein"/>
    <property type="match status" value="2"/>
</dbReference>
<feature type="domain" description="CUB" evidence="6">
    <location>
        <begin position="599"/>
        <end position="707"/>
    </location>
</feature>
<dbReference type="FunFam" id="2.60.120.290:FF:000005">
    <property type="entry name" value="Procollagen C-endopeptidase enhancer 1"/>
    <property type="match status" value="2"/>
</dbReference>
<comment type="caution">
    <text evidence="3">Lacks conserved residue(s) required for the propagation of feature annotation.</text>
</comment>
<reference evidence="8" key="1">
    <citation type="submission" date="2023-01" db="EMBL/GenBank/DDBJ databases">
        <title>Genome assembly of the deep-sea coral Lophelia pertusa.</title>
        <authorList>
            <person name="Herrera S."/>
            <person name="Cordes E."/>
        </authorList>
    </citation>
    <scope>NUCLEOTIDE SEQUENCE</scope>
    <source>
        <strain evidence="8">USNM1676648</strain>
        <tissue evidence="8">Polyp</tissue>
    </source>
</reference>
<protein>
    <recommendedName>
        <fullName evidence="10">Cubilin</fullName>
    </recommendedName>
</protein>
<dbReference type="InterPro" id="IPR035914">
    <property type="entry name" value="Sperma_CUB_dom_sf"/>
</dbReference>
<feature type="compositionally biased region" description="Polar residues" evidence="4">
    <location>
        <begin position="832"/>
        <end position="842"/>
    </location>
</feature>
<feature type="domain" description="CUB" evidence="6">
    <location>
        <begin position="148"/>
        <end position="264"/>
    </location>
</feature>
<evidence type="ECO:0000256" key="5">
    <source>
        <dbReference type="SAM" id="SignalP"/>
    </source>
</evidence>
<feature type="signal peptide" evidence="5">
    <location>
        <begin position="1"/>
        <end position="27"/>
    </location>
</feature>
<keyword evidence="2 3" id="KW-1015">Disulfide bond</keyword>
<keyword evidence="1" id="KW-0677">Repeat</keyword>
<gene>
    <name evidence="8" type="ORF">OS493_023948</name>
</gene>
<dbReference type="AlphaFoldDB" id="A0A9W9YAT9"/>
<dbReference type="SUPFAM" id="SSF49785">
    <property type="entry name" value="Galactose-binding domain-like"/>
    <property type="match status" value="1"/>
</dbReference>
<name>A0A9W9YAT9_9CNID</name>
<evidence type="ECO:0000313" key="8">
    <source>
        <dbReference type="EMBL" id="KAJ7328673.1"/>
    </source>
</evidence>
<feature type="region of interest" description="Disordered" evidence="4">
    <location>
        <begin position="830"/>
        <end position="856"/>
    </location>
</feature>
<dbReference type="PANTHER" id="PTHR24251">
    <property type="entry name" value="OVOCHYMASE-RELATED"/>
    <property type="match status" value="1"/>
</dbReference>
<dbReference type="CDD" id="cd00041">
    <property type="entry name" value="CUB"/>
    <property type="match status" value="4"/>
</dbReference>
<evidence type="ECO:0000313" key="9">
    <source>
        <dbReference type="Proteomes" id="UP001163046"/>
    </source>
</evidence>
<dbReference type="PANTHER" id="PTHR24251:SF40">
    <property type="entry name" value="CUB DOMAIN-CONTAINING PROTEIN"/>
    <property type="match status" value="1"/>
</dbReference>
<dbReference type="Gene3D" id="2.60.120.290">
    <property type="entry name" value="Spermadhesin, CUB domain"/>
    <property type="match status" value="5"/>
</dbReference>
<feature type="domain" description="CUB" evidence="6">
    <location>
        <begin position="269"/>
        <end position="391"/>
    </location>
</feature>
<dbReference type="PROSITE" id="PS01180">
    <property type="entry name" value="CUB"/>
    <property type="match status" value="5"/>
</dbReference>
<feature type="domain" description="F5/8 type C" evidence="7">
    <location>
        <begin position="392"/>
        <end position="593"/>
    </location>
</feature>
<dbReference type="SUPFAM" id="SSF49854">
    <property type="entry name" value="Spermadhesin, CUB domain"/>
    <property type="match status" value="4"/>
</dbReference>
<sequence length="883" mass="99307">MIFNWIYAKFTISTILLTFYGLNEATGQGCKFTLTQDSGRFQTPNFPGKYPNDVECIWNIQVQPGRFVLLSFDVFELESFKRSCIDLIEVKDGSRSTDQLLGSFCDIDPPPKVITSSTNNLRIWFYSDKSVAYRGFNASYTSQWEKGCGGSLTKHSGSISSPRYPDYLYPNSMQCDWSITMPRGKFVRLQFSDDFEVEFNCDGRCWCADRLELWDGPEFNETKLGSFCVSVQPLIVSKTNRMRLRFTTNREGRFRGFQLSYTTSITPSCGGDFMEENGIIVSPNYPMSFPAFSDCVWRIKAPTDHYISFRFLEFTGINGTNSDCSADSIEVREGYSGKAELIERYCIQNIPPVIVSSGHELYIHFRARSDIKATLHIYRRFRGFYMTHSTECNETVGLQDGRVKNSQLSASSYYTLQLGQGQLYLSPQYGRVGNAYSWCSQTQVLNMIVGEYLQIDLLNLTEVTAIATQASIVKYRSMFPLLYPFMSRQSHVTISTLLWPLRLSTSGTSYMGFVSRYKVEYTYGENRWIPYMDDTGNSSSLGYTEFSGNTNSNGIKKNILKPSIMAKIIRIFPTGYQSYPVKHMCLKTELYGCRHDLGCGTTVSFDKPGKISVRGSDQQSKKCTWLSIPRASSSSNDVITFHFTYFDVPCHHGHVILHARNGGKMKTLCGADPPQVSSLPASSQIRLAIKLEKGSDVWGFDLKYNIESLGCGRIIQVSNNGIVKSPNYPSSYDNNQDCTWILSSDPGSKIEMKFIEFDLQPANQTQCDDFVQIQDGRQDMSDVLGKFCGNSVPIQVTSTFNHLRVTFHSDNTTIAKGFLLEYSLASSKKLESPSSRRGQSGQTENTEATAPTAEIENSNGQSTVVTACLINISLLTVLTKLIL</sequence>
<proteinExistence type="predicted"/>
<evidence type="ECO:0000259" key="7">
    <source>
        <dbReference type="PROSITE" id="PS50022"/>
    </source>
</evidence>
<dbReference type="PROSITE" id="PS50022">
    <property type="entry name" value="FA58C_3"/>
    <property type="match status" value="1"/>
</dbReference>
<evidence type="ECO:0000256" key="2">
    <source>
        <dbReference type="ARBA" id="ARBA00023157"/>
    </source>
</evidence>
<dbReference type="OrthoDB" id="10009301at2759"/>
<dbReference type="InterPro" id="IPR008979">
    <property type="entry name" value="Galactose-bd-like_sf"/>
</dbReference>
<dbReference type="Gene3D" id="2.60.120.260">
    <property type="entry name" value="Galactose-binding domain-like"/>
    <property type="match status" value="1"/>
</dbReference>
<keyword evidence="9" id="KW-1185">Reference proteome</keyword>
<feature type="compositionally biased region" description="Low complexity" evidence="4">
    <location>
        <begin position="843"/>
        <end position="856"/>
    </location>
</feature>
<dbReference type="EMBL" id="MU827795">
    <property type="protein sequence ID" value="KAJ7328673.1"/>
    <property type="molecule type" value="Genomic_DNA"/>
</dbReference>
<dbReference type="Pfam" id="PF00431">
    <property type="entry name" value="CUB"/>
    <property type="match status" value="4"/>
</dbReference>
<evidence type="ECO:0000256" key="4">
    <source>
        <dbReference type="SAM" id="MobiDB-lite"/>
    </source>
</evidence>
<dbReference type="InterPro" id="IPR000859">
    <property type="entry name" value="CUB_dom"/>
</dbReference>
<feature type="domain" description="CUB" evidence="6">
    <location>
        <begin position="30"/>
        <end position="143"/>
    </location>
</feature>
<evidence type="ECO:0000259" key="6">
    <source>
        <dbReference type="PROSITE" id="PS01180"/>
    </source>
</evidence>
<feature type="domain" description="CUB" evidence="6">
    <location>
        <begin position="711"/>
        <end position="825"/>
    </location>
</feature>
<evidence type="ECO:0000256" key="1">
    <source>
        <dbReference type="ARBA" id="ARBA00022737"/>
    </source>
</evidence>
<dbReference type="SMART" id="SM00042">
    <property type="entry name" value="CUB"/>
    <property type="match status" value="4"/>
</dbReference>
<evidence type="ECO:0008006" key="10">
    <source>
        <dbReference type="Google" id="ProtNLM"/>
    </source>
</evidence>